<evidence type="ECO:0000256" key="2">
    <source>
        <dbReference type="ARBA" id="ARBA00023015"/>
    </source>
</evidence>
<dbReference type="PANTHER" id="PTHR12802:SF175">
    <property type="entry name" value="PROTEIN REVEILLE 2"/>
    <property type="match status" value="1"/>
</dbReference>
<keyword evidence="5" id="KW-0539">Nucleus</keyword>
<keyword evidence="4" id="KW-0804">Transcription</keyword>
<feature type="compositionally biased region" description="Low complexity" evidence="6">
    <location>
        <begin position="285"/>
        <end position="296"/>
    </location>
</feature>
<dbReference type="OrthoDB" id="118550at2759"/>
<feature type="domain" description="Myb-like" evidence="7">
    <location>
        <begin position="58"/>
        <end position="104"/>
    </location>
</feature>
<keyword evidence="2" id="KW-0805">Transcription regulation</keyword>
<keyword evidence="10" id="KW-1185">Reference proteome</keyword>
<gene>
    <name evidence="11" type="primary">LOC108993213</name>
</gene>
<reference evidence="11" key="1">
    <citation type="submission" date="2025-08" db="UniProtKB">
        <authorList>
            <consortium name="RefSeq"/>
        </authorList>
    </citation>
    <scope>IDENTIFICATION</scope>
    <source>
        <tissue evidence="11">Leaves</tissue>
    </source>
</reference>
<dbReference type="FunCoup" id="A0A2I4EW18">
    <property type="interactions" value="65"/>
</dbReference>
<dbReference type="PROSITE" id="PS51293">
    <property type="entry name" value="SANT"/>
    <property type="match status" value="1"/>
</dbReference>
<dbReference type="InParanoid" id="A0A2I4EW18"/>
<feature type="region of interest" description="Disordered" evidence="6">
    <location>
        <begin position="282"/>
        <end position="304"/>
    </location>
</feature>
<evidence type="ECO:0000259" key="9">
    <source>
        <dbReference type="PROSITE" id="PS51294"/>
    </source>
</evidence>
<feature type="compositionally biased region" description="Polar residues" evidence="6">
    <location>
        <begin position="143"/>
        <end position="160"/>
    </location>
</feature>
<evidence type="ECO:0000256" key="3">
    <source>
        <dbReference type="ARBA" id="ARBA00023125"/>
    </source>
</evidence>
<dbReference type="GeneID" id="108993213"/>
<evidence type="ECO:0000313" key="10">
    <source>
        <dbReference type="Proteomes" id="UP000235220"/>
    </source>
</evidence>
<feature type="region of interest" description="Disordered" evidence="6">
    <location>
        <begin position="1"/>
        <end position="29"/>
    </location>
</feature>
<name>A0A2I4EW18_JUGRE</name>
<feature type="compositionally biased region" description="Polar residues" evidence="6">
    <location>
        <begin position="190"/>
        <end position="212"/>
    </location>
</feature>
<dbReference type="KEGG" id="jre:108993213"/>
<dbReference type="InterPro" id="IPR017884">
    <property type="entry name" value="SANT_dom"/>
</dbReference>
<dbReference type="InterPro" id="IPR006447">
    <property type="entry name" value="Myb_dom_plants"/>
</dbReference>
<dbReference type="AlphaFoldDB" id="A0A2I4EW18"/>
<dbReference type="InterPro" id="IPR009057">
    <property type="entry name" value="Homeodomain-like_sf"/>
</dbReference>
<sequence length="463" mass="51350">MTLQQQDEGKTSDASVTAGNYRSDGSAQTETVVQKEEICSFGDYATPKVRKPYTIVKQREKWTEEEHRKFLEALKLFGRGWRQIEAHVGTKTAVQIRSHAQKFFSKVVRASSGSTENTIEPVEIPPPRPKKKPSHPYPRKSVDSLNGISVTNQLERSPSPNLLVGEKDTKSPTSVLSASGSDSLGSAVSEQLNACSSPNSCTTDMHSSTTSPVEKENVHMTSNSTVQEEKDPFSSTPQCFLSMKLELASKDTLGNMGDEATGAPITSIKLFGRTVVVTDFQRPCSSGSENSESLPSDESPENIDTERLVNYNCESLPCRAPDRRMEHRKENTDSAEANHYASLPWWTRYQGLPFYCSPSYNQTSVQVPTGYCVEEETNERDIGKEKSCTGSNSAIINEVENGEKNLVGVDSEAQETLVERRMISPCNHKKGFVPYKRCRAERDANSSMMVMEEREGQRARVCS</sequence>
<evidence type="ECO:0000259" key="7">
    <source>
        <dbReference type="PROSITE" id="PS50090"/>
    </source>
</evidence>
<organism evidence="10 11">
    <name type="scientific">Juglans regia</name>
    <name type="common">English walnut</name>
    <dbReference type="NCBI Taxonomy" id="51240"/>
    <lineage>
        <taxon>Eukaryota</taxon>
        <taxon>Viridiplantae</taxon>
        <taxon>Streptophyta</taxon>
        <taxon>Embryophyta</taxon>
        <taxon>Tracheophyta</taxon>
        <taxon>Spermatophyta</taxon>
        <taxon>Magnoliopsida</taxon>
        <taxon>eudicotyledons</taxon>
        <taxon>Gunneridae</taxon>
        <taxon>Pentapetalae</taxon>
        <taxon>rosids</taxon>
        <taxon>fabids</taxon>
        <taxon>Fagales</taxon>
        <taxon>Juglandaceae</taxon>
        <taxon>Juglans</taxon>
    </lineage>
</organism>
<dbReference type="SUPFAM" id="SSF46689">
    <property type="entry name" value="Homeodomain-like"/>
    <property type="match status" value="1"/>
</dbReference>
<dbReference type="FunFam" id="1.10.10.60:FF:000023">
    <property type="entry name" value="protein REVEILLE 6 isoform X1"/>
    <property type="match status" value="1"/>
</dbReference>
<proteinExistence type="predicted"/>
<dbReference type="Gene3D" id="1.10.10.60">
    <property type="entry name" value="Homeodomain-like"/>
    <property type="match status" value="1"/>
</dbReference>
<dbReference type="Proteomes" id="UP000235220">
    <property type="component" value="Chromosome 15"/>
</dbReference>
<feature type="domain" description="HTH myb-type" evidence="9">
    <location>
        <begin position="54"/>
        <end position="108"/>
    </location>
</feature>
<feature type="domain" description="SANT" evidence="8">
    <location>
        <begin position="57"/>
        <end position="108"/>
    </location>
</feature>
<dbReference type="NCBIfam" id="TIGR01557">
    <property type="entry name" value="myb_SHAQKYF"/>
    <property type="match status" value="1"/>
</dbReference>
<dbReference type="CDD" id="cd00167">
    <property type="entry name" value="SANT"/>
    <property type="match status" value="1"/>
</dbReference>
<dbReference type="GO" id="GO:0010468">
    <property type="term" value="P:regulation of gene expression"/>
    <property type="evidence" value="ECO:0007669"/>
    <property type="project" value="UniProtKB-ARBA"/>
</dbReference>
<feature type="compositionally biased region" description="Basic residues" evidence="6">
    <location>
        <begin position="128"/>
        <end position="138"/>
    </location>
</feature>
<evidence type="ECO:0000256" key="5">
    <source>
        <dbReference type="ARBA" id="ARBA00023242"/>
    </source>
</evidence>
<evidence type="ECO:0000256" key="1">
    <source>
        <dbReference type="ARBA" id="ARBA00004123"/>
    </source>
</evidence>
<comment type="subcellular location">
    <subcellularLocation>
        <location evidence="1">Nucleus</location>
    </subcellularLocation>
</comment>
<keyword evidence="3" id="KW-0238">DNA-binding</keyword>
<dbReference type="STRING" id="51240.A0A2I4EW18"/>
<evidence type="ECO:0000256" key="4">
    <source>
        <dbReference type="ARBA" id="ARBA00023163"/>
    </source>
</evidence>
<evidence type="ECO:0000256" key="6">
    <source>
        <dbReference type="SAM" id="MobiDB-lite"/>
    </source>
</evidence>
<dbReference type="GO" id="GO:0005634">
    <property type="term" value="C:nucleus"/>
    <property type="evidence" value="ECO:0007669"/>
    <property type="project" value="UniProtKB-SubCell"/>
</dbReference>
<dbReference type="GO" id="GO:0003677">
    <property type="term" value="F:DNA binding"/>
    <property type="evidence" value="ECO:0007669"/>
    <property type="project" value="UniProtKB-KW"/>
</dbReference>
<feature type="region of interest" description="Disordered" evidence="6">
    <location>
        <begin position="114"/>
        <end position="235"/>
    </location>
</feature>
<dbReference type="PROSITE" id="PS51294">
    <property type="entry name" value="HTH_MYB"/>
    <property type="match status" value="1"/>
</dbReference>
<evidence type="ECO:0000313" key="11">
    <source>
        <dbReference type="RefSeq" id="XP_018823589.1"/>
    </source>
</evidence>
<dbReference type="InterPro" id="IPR017930">
    <property type="entry name" value="Myb_dom"/>
</dbReference>
<evidence type="ECO:0000259" key="8">
    <source>
        <dbReference type="PROSITE" id="PS51293"/>
    </source>
</evidence>
<feature type="compositionally biased region" description="Low complexity" evidence="6">
    <location>
        <begin position="174"/>
        <end position="189"/>
    </location>
</feature>
<protein>
    <submittedName>
        <fullName evidence="11">Protein REVEILLE 7-like isoform X1</fullName>
    </submittedName>
</protein>
<dbReference type="Pfam" id="PF00249">
    <property type="entry name" value="Myb_DNA-binding"/>
    <property type="match status" value="1"/>
</dbReference>
<dbReference type="InterPro" id="IPR001005">
    <property type="entry name" value="SANT/Myb"/>
</dbReference>
<accession>A0A2I4EW18</accession>
<dbReference type="PANTHER" id="PTHR12802">
    <property type="entry name" value="SWI/SNF COMPLEX-RELATED"/>
    <property type="match status" value="1"/>
</dbReference>
<dbReference type="PROSITE" id="PS50090">
    <property type="entry name" value="MYB_LIKE"/>
    <property type="match status" value="1"/>
</dbReference>
<dbReference type="SMART" id="SM00717">
    <property type="entry name" value="SANT"/>
    <property type="match status" value="1"/>
</dbReference>
<dbReference type="RefSeq" id="XP_018823589.1">
    <property type="nucleotide sequence ID" value="XM_018968044.2"/>
</dbReference>